<gene>
    <name evidence="6" type="ORF">IAC43_00030</name>
</gene>
<evidence type="ECO:0000256" key="2">
    <source>
        <dbReference type="ARBA" id="ARBA00023015"/>
    </source>
</evidence>
<dbReference type="CDD" id="cd05466">
    <property type="entry name" value="PBP2_LTTR_substrate"/>
    <property type="match status" value="1"/>
</dbReference>
<dbReference type="GO" id="GO:0003700">
    <property type="term" value="F:DNA-binding transcription factor activity"/>
    <property type="evidence" value="ECO:0007669"/>
    <property type="project" value="InterPro"/>
</dbReference>
<dbReference type="PANTHER" id="PTHR30126">
    <property type="entry name" value="HTH-TYPE TRANSCRIPTIONAL REGULATOR"/>
    <property type="match status" value="1"/>
</dbReference>
<evidence type="ECO:0000259" key="5">
    <source>
        <dbReference type="PROSITE" id="PS50931"/>
    </source>
</evidence>
<dbReference type="PROSITE" id="PS50931">
    <property type="entry name" value="HTH_LYSR"/>
    <property type="match status" value="1"/>
</dbReference>
<dbReference type="Gene3D" id="3.40.190.290">
    <property type="match status" value="1"/>
</dbReference>
<proteinExistence type="inferred from homology"/>
<evidence type="ECO:0000313" key="7">
    <source>
        <dbReference type="Proteomes" id="UP000824160"/>
    </source>
</evidence>
<dbReference type="PANTHER" id="PTHR30126:SF40">
    <property type="entry name" value="HTH-TYPE TRANSCRIPTIONAL REGULATOR GLTR"/>
    <property type="match status" value="1"/>
</dbReference>
<comment type="caution">
    <text evidence="6">The sequence shown here is derived from an EMBL/GenBank/DDBJ whole genome shotgun (WGS) entry which is preliminary data.</text>
</comment>
<dbReference type="InterPro" id="IPR005119">
    <property type="entry name" value="LysR_subst-bd"/>
</dbReference>
<dbReference type="SUPFAM" id="SSF53850">
    <property type="entry name" value="Periplasmic binding protein-like II"/>
    <property type="match status" value="1"/>
</dbReference>
<dbReference type="AlphaFoldDB" id="A0A9D1KRK4"/>
<feature type="domain" description="HTH lysR-type" evidence="5">
    <location>
        <begin position="1"/>
        <end position="58"/>
    </location>
</feature>
<dbReference type="GO" id="GO:0000976">
    <property type="term" value="F:transcription cis-regulatory region binding"/>
    <property type="evidence" value="ECO:0007669"/>
    <property type="project" value="TreeGrafter"/>
</dbReference>
<evidence type="ECO:0000256" key="3">
    <source>
        <dbReference type="ARBA" id="ARBA00023125"/>
    </source>
</evidence>
<accession>A0A9D1KRK4</accession>
<dbReference type="EMBL" id="DVLW01000001">
    <property type="protein sequence ID" value="HIT93551.1"/>
    <property type="molecule type" value="Genomic_DNA"/>
</dbReference>
<organism evidence="6 7">
    <name type="scientific">Candidatus Faecivivens stercoripullorum</name>
    <dbReference type="NCBI Taxonomy" id="2840805"/>
    <lineage>
        <taxon>Bacteria</taxon>
        <taxon>Bacillati</taxon>
        <taxon>Bacillota</taxon>
        <taxon>Clostridia</taxon>
        <taxon>Eubacteriales</taxon>
        <taxon>Oscillospiraceae</taxon>
        <taxon>Oscillospiraceae incertae sedis</taxon>
        <taxon>Candidatus Faecivivens</taxon>
    </lineage>
</organism>
<evidence type="ECO:0000313" key="6">
    <source>
        <dbReference type="EMBL" id="HIT93551.1"/>
    </source>
</evidence>
<dbReference type="Pfam" id="PF00126">
    <property type="entry name" value="HTH_1"/>
    <property type="match status" value="1"/>
</dbReference>
<dbReference type="PRINTS" id="PR00039">
    <property type="entry name" value="HTHLYSR"/>
</dbReference>
<sequence length="297" mass="33334">MDLKQLRYFAAVAEQGSVSAAARQLFMSQPPLSTQIRQLEEELGCHLFNRDGRRFILTDAGKLLYERTQGLLGMADSMEKELRDFREGACGTLRLGAVSSICGMDLSEWLAAFWKNYPEVRVEISEQNTYQLLEQLRSHQLDLAIIRTPFLSDGLQCRVLRQERMAAVGKRSAFERILGKMPETLSIQQLENLPLIIYRRWEPPLTELMREKGLVPTYFCICDDARTVVSLAKTGMGIGIVPDSSAEELGGECQCVEIVDPKFQSAIVAAVCEGAYLSSVAKLFLEYLPRPEMPSAN</sequence>
<reference evidence="6" key="1">
    <citation type="submission" date="2020-10" db="EMBL/GenBank/DDBJ databases">
        <authorList>
            <person name="Gilroy R."/>
        </authorList>
    </citation>
    <scope>NUCLEOTIDE SEQUENCE</scope>
    <source>
        <strain evidence="6">ChiBcec7-5410</strain>
    </source>
</reference>
<dbReference type="SUPFAM" id="SSF46785">
    <property type="entry name" value="Winged helix' DNA-binding domain"/>
    <property type="match status" value="1"/>
</dbReference>
<evidence type="ECO:0000256" key="1">
    <source>
        <dbReference type="ARBA" id="ARBA00009437"/>
    </source>
</evidence>
<evidence type="ECO:0000256" key="4">
    <source>
        <dbReference type="ARBA" id="ARBA00023163"/>
    </source>
</evidence>
<dbReference type="FunFam" id="1.10.10.10:FF:000001">
    <property type="entry name" value="LysR family transcriptional regulator"/>
    <property type="match status" value="1"/>
</dbReference>
<dbReference type="Gene3D" id="1.10.10.10">
    <property type="entry name" value="Winged helix-like DNA-binding domain superfamily/Winged helix DNA-binding domain"/>
    <property type="match status" value="1"/>
</dbReference>
<dbReference type="Proteomes" id="UP000824160">
    <property type="component" value="Unassembled WGS sequence"/>
</dbReference>
<name>A0A9D1KRK4_9FIRM</name>
<dbReference type="InterPro" id="IPR036388">
    <property type="entry name" value="WH-like_DNA-bd_sf"/>
</dbReference>
<keyword evidence="2" id="KW-0805">Transcription regulation</keyword>
<keyword evidence="3" id="KW-0238">DNA-binding</keyword>
<dbReference type="InterPro" id="IPR000847">
    <property type="entry name" value="LysR_HTH_N"/>
</dbReference>
<dbReference type="Pfam" id="PF03466">
    <property type="entry name" value="LysR_substrate"/>
    <property type="match status" value="1"/>
</dbReference>
<reference evidence="6" key="2">
    <citation type="journal article" date="2021" name="PeerJ">
        <title>Extensive microbial diversity within the chicken gut microbiome revealed by metagenomics and culture.</title>
        <authorList>
            <person name="Gilroy R."/>
            <person name="Ravi A."/>
            <person name="Getino M."/>
            <person name="Pursley I."/>
            <person name="Horton D.L."/>
            <person name="Alikhan N.F."/>
            <person name="Baker D."/>
            <person name="Gharbi K."/>
            <person name="Hall N."/>
            <person name="Watson M."/>
            <person name="Adriaenssens E.M."/>
            <person name="Foster-Nyarko E."/>
            <person name="Jarju S."/>
            <person name="Secka A."/>
            <person name="Antonio M."/>
            <person name="Oren A."/>
            <person name="Chaudhuri R.R."/>
            <person name="La Ragione R."/>
            <person name="Hildebrand F."/>
            <person name="Pallen M.J."/>
        </authorList>
    </citation>
    <scope>NUCLEOTIDE SEQUENCE</scope>
    <source>
        <strain evidence="6">ChiBcec7-5410</strain>
    </source>
</reference>
<protein>
    <submittedName>
        <fullName evidence="6">LysR family transcriptional regulator</fullName>
    </submittedName>
</protein>
<comment type="similarity">
    <text evidence="1">Belongs to the LysR transcriptional regulatory family.</text>
</comment>
<dbReference type="InterPro" id="IPR036390">
    <property type="entry name" value="WH_DNA-bd_sf"/>
</dbReference>
<keyword evidence="4" id="KW-0804">Transcription</keyword>